<dbReference type="Gene3D" id="3.30.1380.10">
    <property type="match status" value="1"/>
</dbReference>
<dbReference type="RefSeq" id="WP_124398555.1">
    <property type="nucleotide sequence ID" value="NZ_BHZE01000025.1"/>
</dbReference>
<feature type="domain" description="D-alanyl-D-alanine carboxypeptidase-like core" evidence="1">
    <location>
        <begin position="49"/>
        <end position="183"/>
    </location>
</feature>
<name>A0A401XNA9_9FLAO</name>
<gene>
    <name evidence="2" type="ORF">JCM31826_19810</name>
</gene>
<dbReference type="InterPro" id="IPR003709">
    <property type="entry name" value="VanY-like_core_dom"/>
</dbReference>
<keyword evidence="2" id="KW-0121">Carboxypeptidase</keyword>
<keyword evidence="2" id="KW-0645">Protease</keyword>
<protein>
    <submittedName>
        <fullName evidence="2">D-alanyl-D-alanine carboxypeptidase</fullName>
    </submittedName>
</protein>
<dbReference type="PANTHER" id="PTHR34385:SF1">
    <property type="entry name" value="PEPTIDOGLYCAN L-ALANYL-D-GLUTAMATE ENDOPEPTIDASE CWLK"/>
    <property type="match status" value="1"/>
</dbReference>
<evidence type="ECO:0000259" key="1">
    <source>
        <dbReference type="Pfam" id="PF02557"/>
    </source>
</evidence>
<dbReference type="GO" id="GO:0006508">
    <property type="term" value="P:proteolysis"/>
    <property type="evidence" value="ECO:0007669"/>
    <property type="project" value="InterPro"/>
</dbReference>
<dbReference type="InterPro" id="IPR052179">
    <property type="entry name" value="DD-CPase-like"/>
</dbReference>
<keyword evidence="2" id="KW-0378">Hydrolase</keyword>
<reference evidence="2 3" key="1">
    <citation type="submission" date="2018-11" db="EMBL/GenBank/DDBJ databases">
        <title>Schleiferia aggregans sp. nov., a moderately thermophilic heterotrophic bacterium isolated from microbial mats at a terrestrial hot spring.</title>
        <authorList>
            <person name="Iino T."/>
            <person name="Ohkuma M."/>
            <person name="Haruta S."/>
        </authorList>
    </citation>
    <scope>NUCLEOTIDE SEQUENCE [LARGE SCALE GENOMIC DNA]</scope>
    <source>
        <strain evidence="2 3">LA</strain>
    </source>
</reference>
<dbReference type="GO" id="GO:0004180">
    <property type="term" value="F:carboxypeptidase activity"/>
    <property type="evidence" value="ECO:0007669"/>
    <property type="project" value="UniProtKB-KW"/>
</dbReference>
<dbReference type="InterPro" id="IPR009045">
    <property type="entry name" value="Zn_M74/Hedgehog-like"/>
</dbReference>
<dbReference type="OrthoDB" id="9792074at2"/>
<keyword evidence="3" id="KW-1185">Reference proteome</keyword>
<sequence length="228" mass="27058">MRVCAIIFFFIITTLGHSQYTKEELLGRFDPETHSDFVRIKTEYANHPNHYLRKEVAEAFYKMAQAAQRDGITLTIVSSTRNYARQKTIWENKYHKFAGTPFDRVHRILQYSSMPGTSRHHWGTDFDLNSVDPEYFNTPAGQRVYKWLRENAWKYGFFQPYTSFDDTRSSGYFEEKWHWSYKPLADLFLWAYRLMVSYDDIYGFSGAEIAKSLNVIDNYVLSILPEER</sequence>
<dbReference type="CDD" id="cd14847">
    <property type="entry name" value="DD-carboxypeptidase_like"/>
    <property type="match status" value="1"/>
</dbReference>
<comment type="caution">
    <text evidence="2">The sequence shown here is derived from an EMBL/GenBank/DDBJ whole genome shotgun (WGS) entry which is preliminary data.</text>
</comment>
<dbReference type="Proteomes" id="UP000286715">
    <property type="component" value="Unassembled WGS sequence"/>
</dbReference>
<dbReference type="AlphaFoldDB" id="A0A401XNA9"/>
<evidence type="ECO:0000313" key="2">
    <source>
        <dbReference type="EMBL" id="GCD78499.1"/>
    </source>
</evidence>
<accession>A0A401XNA9</accession>
<evidence type="ECO:0000313" key="3">
    <source>
        <dbReference type="Proteomes" id="UP000286715"/>
    </source>
</evidence>
<dbReference type="Pfam" id="PF02557">
    <property type="entry name" value="VanY"/>
    <property type="match status" value="1"/>
</dbReference>
<dbReference type="PANTHER" id="PTHR34385">
    <property type="entry name" value="D-ALANYL-D-ALANINE CARBOXYPEPTIDASE"/>
    <property type="match status" value="1"/>
</dbReference>
<proteinExistence type="predicted"/>
<dbReference type="EMBL" id="BHZE01000025">
    <property type="protein sequence ID" value="GCD78499.1"/>
    <property type="molecule type" value="Genomic_DNA"/>
</dbReference>
<organism evidence="2 3">
    <name type="scientific">Thermaurantimonas aggregans</name>
    <dbReference type="NCBI Taxonomy" id="2173829"/>
    <lineage>
        <taxon>Bacteria</taxon>
        <taxon>Pseudomonadati</taxon>
        <taxon>Bacteroidota</taxon>
        <taxon>Flavobacteriia</taxon>
        <taxon>Flavobacteriales</taxon>
        <taxon>Schleiferiaceae</taxon>
        <taxon>Thermaurantimonas</taxon>
    </lineage>
</organism>
<dbReference type="SUPFAM" id="SSF55166">
    <property type="entry name" value="Hedgehog/DD-peptidase"/>
    <property type="match status" value="1"/>
</dbReference>